<dbReference type="InterPro" id="IPR002312">
    <property type="entry name" value="Asp/Asn-tRNA-synth_IIb"/>
</dbReference>
<evidence type="ECO:0000256" key="3">
    <source>
        <dbReference type="ARBA" id="ARBA00022598"/>
    </source>
</evidence>
<dbReference type="GO" id="GO:0004816">
    <property type="term" value="F:asparagine-tRNA ligase activity"/>
    <property type="evidence" value="ECO:0007669"/>
    <property type="project" value="UniProtKB-EC"/>
</dbReference>
<organism evidence="9 10">
    <name type="scientific">Dactylellina haptotyla (strain CBS 200.50)</name>
    <name type="common">Nematode-trapping fungus</name>
    <name type="synonym">Monacrosporium haptotylum</name>
    <dbReference type="NCBI Taxonomy" id="1284197"/>
    <lineage>
        <taxon>Eukaryota</taxon>
        <taxon>Fungi</taxon>
        <taxon>Dikarya</taxon>
        <taxon>Ascomycota</taxon>
        <taxon>Pezizomycotina</taxon>
        <taxon>Orbiliomycetes</taxon>
        <taxon>Orbiliales</taxon>
        <taxon>Orbiliaceae</taxon>
        <taxon>Dactylellina</taxon>
    </lineage>
</organism>
<feature type="domain" description="Aminoacyl-transfer RNA synthetases class-II family profile" evidence="8">
    <location>
        <begin position="216"/>
        <end position="546"/>
    </location>
</feature>
<comment type="caution">
    <text evidence="9">The sequence shown here is derived from an EMBL/GenBank/DDBJ whole genome shotgun (WGS) entry which is preliminary data.</text>
</comment>
<dbReference type="STRING" id="1284197.S8CCQ5"/>
<dbReference type="SUPFAM" id="SSF55681">
    <property type="entry name" value="Class II aaRS and biotin synthetases"/>
    <property type="match status" value="1"/>
</dbReference>
<dbReference type="Pfam" id="PF01336">
    <property type="entry name" value="tRNA_anti-codon"/>
    <property type="match status" value="1"/>
</dbReference>
<dbReference type="CDD" id="cd00776">
    <property type="entry name" value="AsxRS_core"/>
    <property type="match status" value="1"/>
</dbReference>
<dbReference type="OMA" id="PEMAFYD"/>
<evidence type="ECO:0000313" key="9">
    <source>
        <dbReference type="EMBL" id="EPS45417.1"/>
    </source>
</evidence>
<dbReference type="InterPro" id="IPR004522">
    <property type="entry name" value="Asn-tRNA-ligase"/>
</dbReference>
<keyword evidence="3" id="KW-0436">Ligase</keyword>
<dbReference type="PANTHER" id="PTHR22594">
    <property type="entry name" value="ASPARTYL/LYSYL-TRNA SYNTHETASE"/>
    <property type="match status" value="1"/>
</dbReference>
<reference evidence="9 10" key="1">
    <citation type="journal article" date="2013" name="PLoS Genet.">
        <title>Genomic mechanisms accounting for the adaptation to parasitism in nematode-trapping fungi.</title>
        <authorList>
            <person name="Meerupati T."/>
            <person name="Andersson K.M."/>
            <person name="Friman E."/>
            <person name="Kumar D."/>
            <person name="Tunlid A."/>
            <person name="Ahren D."/>
        </authorList>
    </citation>
    <scope>NUCLEOTIDE SEQUENCE [LARGE SCALE GENOMIC DNA]</scope>
    <source>
        <strain evidence="9 10">CBS 200.50</strain>
    </source>
</reference>
<evidence type="ECO:0000256" key="5">
    <source>
        <dbReference type="ARBA" id="ARBA00022840"/>
    </source>
</evidence>
<dbReference type="Gene3D" id="3.30.930.10">
    <property type="entry name" value="Bira Bifunctional Protein, Domain 2"/>
    <property type="match status" value="1"/>
</dbReference>
<evidence type="ECO:0000259" key="8">
    <source>
        <dbReference type="PROSITE" id="PS50862"/>
    </source>
</evidence>
<keyword evidence="10" id="KW-1185">Reference proteome</keyword>
<dbReference type="GO" id="GO:0003676">
    <property type="term" value="F:nucleic acid binding"/>
    <property type="evidence" value="ECO:0007669"/>
    <property type="project" value="InterPro"/>
</dbReference>
<keyword evidence="4" id="KW-0547">Nucleotide-binding</keyword>
<dbReference type="OrthoDB" id="43906at2759"/>
<dbReference type="Pfam" id="PF00152">
    <property type="entry name" value="tRNA-synt_2"/>
    <property type="match status" value="1"/>
</dbReference>
<reference evidence="10" key="2">
    <citation type="submission" date="2013-04" db="EMBL/GenBank/DDBJ databases">
        <title>Genomic mechanisms accounting for the adaptation to parasitism in nematode-trapping fungi.</title>
        <authorList>
            <person name="Ahren D.G."/>
        </authorList>
    </citation>
    <scope>NUCLEOTIDE SEQUENCE [LARGE SCALE GENOMIC DNA]</scope>
    <source>
        <strain evidence="10">CBS 200.50</strain>
    </source>
</reference>
<dbReference type="InterPro" id="IPR004364">
    <property type="entry name" value="Aa-tRNA-synt_II"/>
</dbReference>
<evidence type="ECO:0000256" key="4">
    <source>
        <dbReference type="ARBA" id="ARBA00022741"/>
    </source>
</evidence>
<evidence type="ECO:0000256" key="2">
    <source>
        <dbReference type="ARBA" id="ARBA00012816"/>
    </source>
</evidence>
<keyword evidence="5" id="KW-0067">ATP-binding</keyword>
<dbReference type="PROSITE" id="PS50862">
    <property type="entry name" value="AA_TRNA_LIGASE_II"/>
    <property type="match status" value="1"/>
</dbReference>
<dbReference type="InterPro" id="IPR012340">
    <property type="entry name" value="NA-bd_OB-fold"/>
</dbReference>
<dbReference type="EC" id="6.1.1.22" evidence="2"/>
<dbReference type="SUPFAM" id="SSF50249">
    <property type="entry name" value="Nucleic acid-binding proteins"/>
    <property type="match status" value="1"/>
</dbReference>
<dbReference type="InterPro" id="IPR006195">
    <property type="entry name" value="aa-tRNA-synth_II"/>
</dbReference>
<evidence type="ECO:0000256" key="1">
    <source>
        <dbReference type="ARBA" id="ARBA00008226"/>
    </source>
</evidence>
<dbReference type="InterPro" id="IPR045864">
    <property type="entry name" value="aa-tRNA-synth_II/BPL/LPL"/>
</dbReference>
<dbReference type="GO" id="GO:0005739">
    <property type="term" value="C:mitochondrion"/>
    <property type="evidence" value="ECO:0007669"/>
    <property type="project" value="EnsemblFungi"/>
</dbReference>
<evidence type="ECO:0000256" key="7">
    <source>
        <dbReference type="ARBA" id="ARBA00023146"/>
    </source>
</evidence>
<dbReference type="NCBIfam" id="TIGR00457">
    <property type="entry name" value="asnS"/>
    <property type="match status" value="1"/>
</dbReference>
<accession>S8CCQ5</accession>
<dbReference type="HOGENOM" id="CLU_004553_2_0_1"/>
<evidence type="ECO:0000256" key="6">
    <source>
        <dbReference type="ARBA" id="ARBA00022917"/>
    </source>
</evidence>
<protein>
    <recommendedName>
        <fullName evidence="2">asparagine--tRNA ligase</fullName>
        <ecNumber evidence="2">6.1.1.22</ecNumber>
    </recommendedName>
</protein>
<dbReference type="Gene3D" id="2.40.50.140">
    <property type="entry name" value="Nucleic acid-binding proteins"/>
    <property type="match status" value="1"/>
</dbReference>
<dbReference type="CDD" id="cd04318">
    <property type="entry name" value="EcAsnRS_like_N"/>
    <property type="match status" value="1"/>
</dbReference>
<dbReference type="InterPro" id="IPR004365">
    <property type="entry name" value="NA-bd_OB_tRNA"/>
</dbReference>
<sequence length="554" mass="62469">MPAPARLPISCLLRVSARRSAPASRKRTSPCLRCLERYAHARQFSSTNAAYTSKDNSGKESRISSGEKDIAKAQQQLYNSTTYKWPTSSTVRRLLETTSDIGEGAEVNGWVQSIRKMKNVAFATVNDGSTTQNIQVVLTPEQAKGLTIGTAAKIKGAWQGSLKEDAQRRELLASNVEIVGESDPATYPLQKKSHTFEYLRSIPHLRPKSSTFKSLLSLRSAAMHHLTNFFYDRSFLQTHPPVLTSSDCEGAGEVFAVTQGDRKPFFKDPVYLTVSSQLHLEAQALASKNVWCLAPTFRAEKSDTARHLNEFYMLEAEMAFTDDVRQVTGLVEDMIRSLVERLSNDRILTSDLFNRRMADGELDGAVLEERWRNLIDGEWTTITYTDAVEVLRKAVTDKKKTFKFPVEWGVNLQSEHEKYLPEAVGNPHRPVFVTDYPAAIKPFYMLPNEAGEGQGGEIKKTVACFDLIFPQVGEIVGGSMREHRYEFLKRAMDEKGMNTETKTQLSWYLELRRWGCAPHGGFGLGFDRLLAYLAGMENIRETVAFPRWYDRCLC</sequence>
<dbReference type="PRINTS" id="PR01042">
    <property type="entry name" value="TRNASYNTHASP"/>
</dbReference>
<dbReference type="GO" id="GO:0005524">
    <property type="term" value="F:ATP binding"/>
    <property type="evidence" value="ECO:0007669"/>
    <property type="project" value="UniProtKB-KW"/>
</dbReference>
<dbReference type="GO" id="GO:0070145">
    <property type="term" value="P:mitochondrial asparaginyl-tRNA aminoacylation"/>
    <property type="evidence" value="ECO:0007669"/>
    <property type="project" value="EnsemblFungi"/>
</dbReference>
<keyword evidence="6" id="KW-0648">Protein biosynthesis</keyword>
<gene>
    <name evidence="9" type="ORF">H072_545</name>
</gene>
<proteinExistence type="inferred from homology"/>
<dbReference type="Proteomes" id="UP000015100">
    <property type="component" value="Unassembled WGS sequence"/>
</dbReference>
<dbReference type="NCBIfam" id="NF003037">
    <property type="entry name" value="PRK03932.1"/>
    <property type="match status" value="1"/>
</dbReference>
<comment type="similarity">
    <text evidence="1">Belongs to the class-II aminoacyl-tRNA synthetase family.</text>
</comment>
<dbReference type="eggNOG" id="KOG0554">
    <property type="taxonomic scope" value="Eukaryota"/>
</dbReference>
<evidence type="ECO:0000313" key="10">
    <source>
        <dbReference type="Proteomes" id="UP000015100"/>
    </source>
</evidence>
<dbReference type="EMBL" id="AQGS01000016">
    <property type="protein sequence ID" value="EPS45417.1"/>
    <property type="molecule type" value="Genomic_DNA"/>
</dbReference>
<dbReference type="PANTHER" id="PTHR22594:SF34">
    <property type="entry name" value="ASPARAGINE--TRNA LIGASE, MITOCHONDRIAL-RELATED"/>
    <property type="match status" value="1"/>
</dbReference>
<dbReference type="AlphaFoldDB" id="S8CCQ5"/>
<name>S8CCQ5_DACHA</name>
<keyword evidence="7" id="KW-0030">Aminoacyl-tRNA synthetase</keyword>